<evidence type="ECO:0000256" key="16">
    <source>
        <dbReference type="ARBA" id="ARBA00023136"/>
    </source>
</evidence>
<dbReference type="Proteomes" id="UP000077684">
    <property type="component" value="Unassembled WGS sequence"/>
</dbReference>
<dbReference type="SUPFAM" id="SSF57850">
    <property type="entry name" value="RING/U-box"/>
    <property type="match status" value="1"/>
</dbReference>
<evidence type="ECO:0000256" key="14">
    <source>
        <dbReference type="ARBA" id="ARBA00022927"/>
    </source>
</evidence>
<keyword evidence="14" id="KW-0653">Protein transport</keyword>
<reference evidence="23" key="2">
    <citation type="journal article" date="2019" name="IMA Fungus">
        <title>Genome sequencing and comparison of five Tilletia species to identify candidate genes for the detection of regulated species infecting wheat.</title>
        <authorList>
            <person name="Nguyen H.D.T."/>
            <person name="Sultana T."/>
            <person name="Kesanakurti P."/>
            <person name="Hambleton S."/>
        </authorList>
    </citation>
    <scope>NUCLEOTIDE SEQUENCE</scope>
    <source>
        <strain evidence="23">DAOMC 236426</strain>
    </source>
</reference>
<feature type="region of interest" description="Disordered" evidence="20">
    <location>
        <begin position="268"/>
        <end position="304"/>
    </location>
</feature>
<evidence type="ECO:0000256" key="21">
    <source>
        <dbReference type="SAM" id="Phobius"/>
    </source>
</evidence>
<evidence type="ECO:0000256" key="8">
    <source>
        <dbReference type="ARBA" id="ARBA00022679"/>
    </source>
</evidence>
<evidence type="ECO:0000256" key="11">
    <source>
        <dbReference type="ARBA" id="ARBA00022771"/>
    </source>
</evidence>
<evidence type="ECO:0000256" key="17">
    <source>
        <dbReference type="ARBA" id="ARBA00023140"/>
    </source>
</evidence>
<dbReference type="GO" id="GO:0016567">
    <property type="term" value="P:protein ubiquitination"/>
    <property type="evidence" value="ECO:0007669"/>
    <property type="project" value="UniProtKB-ARBA"/>
</dbReference>
<evidence type="ECO:0000256" key="15">
    <source>
        <dbReference type="ARBA" id="ARBA00022989"/>
    </source>
</evidence>
<evidence type="ECO:0000256" key="9">
    <source>
        <dbReference type="ARBA" id="ARBA00022692"/>
    </source>
</evidence>
<dbReference type="Pfam" id="PF04757">
    <property type="entry name" value="Pex2_Pex12"/>
    <property type="match status" value="1"/>
</dbReference>
<name>A0A8X7MU67_9BASI</name>
<dbReference type="PROSITE" id="PS50089">
    <property type="entry name" value="ZF_RING_2"/>
    <property type="match status" value="1"/>
</dbReference>
<keyword evidence="11 19" id="KW-0863">Zinc-finger</keyword>
<dbReference type="GO" id="GO:0005778">
    <property type="term" value="C:peroxisomal membrane"/>
    <property type="evidence" value="ECO:0007669"/>
    <property type="project" value="UniProtKB-SubCell"/>
</dbReference>
<feature type="domain" description="RING-type" evidence="22">
    <location>
        <begin position="384"/>
        <end position="426"/>
    </location>
</feature>
<dbReference type="EMBL" id="LWDE02000305">
    <property type="protein sequence ID" value="KAE8249099.1"/>
    <property type="molecule type" value="Genomic_DNA"/>
</dbReference>
<evidence type="ECO:0000256" key="2">
    <source>
        <dbReference type="ARBA" id="ARBA00004585"/>
    </source>
</evidence>
<evidence type="ECO:0000256" key="19">
    <source>
        <dbReference type="PROSITE-ProRule" id="PRU00175"/>
    </source>
</evidence>
<comment type="subcellular location">
    <subcellularLocation>
        <location evidence="2">Peroxisome membrane</location>
        <topology evidence="2">Multi-pass membrane protein</topology>
    </subcellularLocation>
</comment>
<organism evidence="23 24">
    <name type="scientific">Tilletia controversa</name>
    <name type="common">dwarf bunt fungus</name>
    <dbReference type="NCBI Taxonomy" id="13291"/>
    <lineage>
        <taxon>Eukaryota</taxon>
        <taxon>Fungi</taxon>
        <taxon>Dikarya</taxon>
        <taxon>Basidiomycota</taxon>
        <taxon>Ustilaginomycotina</taxon>
        <taxon>Exobasidiomycetes</taxon>
        <taxon>Tilletiales</taxon>
        <taxon>Tilletiaceae</taxon>
        <taxon>Tilletia</taxon>
    </lineage>
</organism>
<keyword evidence="6" id="KW-0813">Transport</keyword>
<dbReference type="CDD" id="cd16527">
    <property type="entry name" value="RING-HC_PEX10"/>
    <property type="match status" value="1"/>
</dbReference>
<dbReference type="EC" id="2.3.2.27" evidence="5"/>
<dbReference type="SMART" id="SM00184">
    <property type="entry name" value="RING"/>
    <property type="match status" value="1"/>
</dbReference>
<dbReference type="InterPro" id="IPR025654">
    <property type="entry name" value="PEX2/10"/>
</dbReference>
<dbReference type="Gene3D" id="3.30.40.10">
    <property type="entry name" value="Zinc/RING finger domain, C3HC4 (zinc finger)"/>
    <property type="match status" value="1"/>
</dbReference>
<keyword evidence="7" id="KW-0962">Peroxisome biogenesis</keyword>
<comment type="catalytic activity">
    <reaction evidence="1">
        <text>S-ubiquitinyl-[E2 ubiquitin-conjugating enzyme]-L-cysteine + [acceptor protein]-L-lysine = [E2 ubiquitin-conjugating enzyme]-L-cysteine + N(6)-ubiquitinyl-[acceptor protein]-L-lysine.</text>
        <dbReference type="EC" id="2.3.2.27"/>
    </reaction>
</comment>
<evidence type="ECO:0000256" key="5">
    <source>
        <dbReference type="ARBA" id="ARBA00012483"/>
    </source>
</evidence>
<evidence type="ECO:0000256" key="20">
    <source>
        <dbReference type="SAM" id="MobiDB-lite"/>
    </source>
</evidence>
<keyword evidence="16 21" id="KW-0472">Membrane</keyword>
<dbReference type="InterPro" id="IPR006845">
    <property type="entry name" value="Pex_N"/>
</dbReference>
<dbReference type="PANTHER" id="PTHR23350:SF0">
    <property type="entry name" value="PEROXISOME BIOGENESIS FACTOR 10"/>
    <property type="match status" value="1"/>
</dbReference>
<keyword evidence="13" id="KW-0862">Zinc</keyword>
<evidence type="ECO:0000313" key="24">
    <source>
        <dbReference type="Proteomes" id="UP000077684"/>
    </source>
</evidence>
<proteinExistence type="inferred from homology"/>
<comment type="caution">
    <text evidence="23">The sequence shown here is derived from an EMBL/GenBank/DDBJ whole genome shotgun (WGS) entry which is preliminary data.</text>
</comment>
<comment type="similarity">
    <text evidence="4">Belongs to the pex2/pex10/pex12 family.</text>
</comment>
<dbReference type="InterPro" id="IPR013083">
    <property type="entry name" value="Znf_RING/FYVE/PHD"/>
</dbReference>
<dbReference type="GO" id="GO:0061630">
    <property type="term" value="F:ubiquitin protein ligase activity"/>
    <property type="evidence" value="ECO:0007669"/>
    <property type="project" value="UniProtKB-EC"/>
</dbReference>
<accession>A0A8X7MU67</accession>
<keyword evidence="8" id="KW-0808">Transferase</keyword>
<keyword evidence="17" id="KW-0576">Peroxisome</keyword>
<protein>
    <recommendedName>
        <fullName evidence="5">RING-type E3 ubiquitin transferase</fullName>
        <ecNumber evidence="5">2.3.2.27</ecNumber>
    </recommendedName>
    <alternativeName>
        <fullName evidence="18">Peroxin-10</fullName>
    </alternativeName>
</protein>
<dbReference type="AlphaFoldDB" id="A0A8X7MU67"/>
<keyword evidence="24" id="KW-1185">Reference proteome</keyword>
<keyword evidence="12" id="KW-0833">Ubl conjugation pathway</keyword>
<dbReference type="GO" id="GO:0016562">
    <property type="term" value="P:protein import into peroxisome matrix, receptor recycling"/>
    <property type="evidence" value="ECO:0007669"/>
    <property type="project" value="UniProtKB-ARBA"/>
</dbReference>
<evidence type="ECO:0000256" key="4">
    <source>
        <dbReference type="ARBA" id="ARBA00008704"/>
    </source>
</evidence>
<evidence type="ECO:0000259" key="22">
    <source>
        <dbReference type="PROSITE" id="PS50089"/>
    </source>
</evidence>
<keyword evidence="10" id="KW-0479">Metal-binding</keyword>
<evidence type="ECO:0000256" key="3">
    <source>
        <dbReference type="ARBA" id="ARBA00004906"/>
    </source>
</evidence>
<evidence type="ECO:0000256" key="10">
    <source>
        <dbReference type="ARBA" id="ARBA00022723"/>
    </source>
</evidence>
<gene>
    <name evidence="23" type="ORF">A4X06_0g3390</name>
</gene>
<reference evidence="23" key="1">
    <citation type="submission" date="2016-04" db="EMBL/GenBank/DDBJ databases">
        <authorList>
            <person name="Nguyen H.D."/>
            <person name="Samba Siva P."/>
            <person name="Cullis J."/>
            <person name="Levesque C.A."/>
            <person name="Hambleton S."/>
        </authorList>
    </citation>
    <scope>NUCLEOTIDE SEQUENCE</scope>
    <source>
        <strain evidence="23">DAOMC 236426</strain>
    </source>
</reference>
<comment type="pathway">
    <text evidence="3">Protein modification; protein ubiquitination.</text>
</comment>
<evidence type="ECO:0000256" key="12">
    <source>
        <dbReference type="ARBA" id="ARBA00022786"/>
    </source>
</evidence>
<dbReference type="InterPro" id="IPR017907">
    <property type="entry name" value="Znf_RING_CS"/>
</dbReference>
<evidence type="ECO:0000256" key="1">
    <source>
        <dbReference type="ARBA" id="ARBA00000900"/>
    </source>
</evidence>
<evidence type="ECO:0000256" key="13">
    <source>
        <dbReference type="ARBA" id="ARBA00022833"/>
    </source>
</evidence>
<sequence>MSDNASTADSPSASPSFSFPPAAQPSIIRAFQKDAYYQSLFRSSLTDTARSVLGARFLAQHAENVSLLAGVAYWTLASGWGATQTLGEEYVNAIMVQSAQGRIASRRRRLAFVLILALAPHLLSRAYASLRRYAQRQAGFLAQQRERARLRAAALSSSSATQSQLQQRRSRREALCGFLARRLPALESLHASDGWLAYLGAAHLAIFYLGGRYYAVAQRIVRVQYISTIPPHPNSRAPSYEILGLLLAVQLGVKFLLSARARLRESKRREAEEEAAQAHEGEGGGSEEKSLTQSAGKQGSAGEHAERMMKIDDQLWTHATAPASLVTKRPHPQQQTQQQVVVPLLYPSTESKTVLPGITSSSEPQQIQNNTAQLTQVADSLLRCTLCMEQRTPERGNSAVTECGHVFCWDCITGWAREKPECPLCRQSLAPSRLLPVYNF</sequence>
<dbReference type="InterPro" id="IPR001841">
    <property type="entry name" value="Znf_RING"/>
</dbReference>
<evidence type="ECO:0000256" key="6">
    <source>
        <dbReference type="ARBA" id="ARBA00022448"/>
    </source>
</evidence>
<evidence type="ECO:0000256" key="7">
    <source>
        <dbReference type="ARBA" id="ARBA00022593"/>
    </source>
</evidence>
<dbReference type="PROSITE" id="PS00518">
    <property type="entry name" value="ZF_RING_1"/>
    <property type="match status" value="1"/>
</dbReference>
<keyword evidence="9 21" id="KW-0812">Transmembrane</keyword>
<dbReference type="Pfam" id="PF13639">
    <property type="entry name" value="zf-RING_2"/>
    <property type="match status" value="1"/>
</dbReference>
<feature type="transmembrane region" description="Helical" evidence="21">
    <location>
        <begin position="110"/>
        <end position="128"/>
    </location>
</feature>
<evidence type="ECO:0000313" key="23">
    <source>
        <dbReference type="EMBL" id="KAE8249099.1"/>
    </source>
</evidence>
<keyword evidence="15 21" id="KW-1133">Transmembrane helix</keyword>
<dbReference type="PANTHER" id="PTHR23350">
    <property type="entry name" value="PEROXISOME ASSEMBLY PROTEIN 10"/>
    <property type="match status" value="1"/>
</dbReference>
<feature type="transmembrane region" description="Helical" evidence="21">
    <location>
        <begin position="195"/>
        <end position="216"/>
    </location>
</feature>
<dbReference type="GO" id="GO:0008270">
    <property type="term" value="F:zinc ion binding"/>
    <property type="evidence" value="ECO:0007669"/>
    <property type="project" value="UniProtKB-KW"/>
</dbReference>
<evidence type="ECO:0000256" key="18">
    <source>
        <dbReference type="ARBA" id="ARBA00041230"/>
    </source>
</evidence>
<feature type="compositionally biased region" description="Basic and acidic residues" evidence="20">
    <location>
        <begin position="268"/>
        <end position="290"/>
    </location>
</feature>